<dbReference type="HAMAP" id="MF_00741">
    <property type="entry name" value="AIRS"/>
    <property type="match status" value="1"/>
</dbReference>
<organism evidence="19">
    <name type="scientific">Caldilineaceae bacterium SB0664_bin_27</name>
    <dbReference type="NCBI Taxonomy" id="2605260"/>
    <lineage>
        <taxon>Bacteria</taxon>
        <taxon>Bacillati</taxon>
        <taxon>Chloroflexota</taxon>
        <taxon>Caldilineae</taxon>
        <taxon>Caldilineales</taxon>
        <taxon>Caldilineaceae</taxon>
    </lineage>
</organism>
<feature type="region of interest" description="Disordered" evidence="16">
    <location>
        <begin position="1"/>
        <end position="26"/>
    </location>
</feature>
<comment type="similarity">
    <text evidence="3 15">Belongs to the AIR synthase family.</text>
</comment>
<comment type="caution">
    <text evidence="19">The sequence shown here is derived from an EMBL/GenBank/DDBJ whole genome shotgun (WGS) entry which is preliminary data.</text>
</comment>
<dbReference type="EMBL" id="VXRG01000004">
    <property type="protein sequence ID" value="MXY91894.1"/>
    <property type="molecule type" value="Genomic_DNA"/>
</dbReference>
<evidence type="ECO:0000256" key="2">
    <source>
        <dbReference type="ARBA" id="ARBA00004686"/>
    </source>
</evidence>
<dbReference type="FunFam" id="3.90.650.10:FF:000011">
    <property type="entry name" value="Phosphoribosylformylglycinamidine cyclo-ligase"/>
    <property type="match status" value="1"/>
</dbReference>
<dbReference type="FunFam" id="3.30.1330.10:FF:000001">
    <property type="entry name" value="Phosphoribosylformylglycinamidine cyclo-ligase"/>
    <property type="match status" value="1"/>
</dbReference>
<dbReference type="Gene3D" id="3.90.650.10">
    <property type="entry name" value="PurM-like C-terminal domain"/>
    <property type="match status" value="1"/>
</dbReference>
<dbReference type="Gene3D" id="3.30.1330.10">
    <property type="entry name" value="PurM-like, N-terminal domain"/>
    <property type="match status" value="1"/>
</dbReference>
<dbReference type="SUPFAM" id="SSF56042">
    <property type="entry name" value="PurM C-terminal domain-like"/>
    <property type="match status" value="1"/>
</dbReference>
<dbReference type="GO" id="GO:0004641">
    <property type="term" value="F:phosphoribosylformylglycinamidine cyclo-ligase activity"/>
    <property type="evidence" value="ECO:0007669"/>
    <property type="project" value="UniProtKB-UniRule"/>
</dbReference>
<dbReference type="PANTHER" id="PTHR10520">
    <property type="entry name" value="TRIFUNCTIONAL PURINE BIOSYNTHETIC PROTEIN ADENOSINE-3-RELATED"/>
    <property type="match status" value="1"/>
</dbReference>
<evidence type="ECO:0000313" key="19">
    <source>
        <dbReference type="EMBL" id="MXY91894.1"/>
    </source>
</evidence>
<comment type="catalytic activity">
    <reaction evidence="14 15">
        <text>2-formamido-N(1)-(5-O-phospho-beta-D-ribosyl)acetamidine + ATP = 5-amino-1-(5-phospho-beta-D-ribosyl)imidazole + ADP + phosphate + H(+)</text>
        <dbReference type="Rhea" id="RHEA:23032"/>
        <dbReference type="ChEBI" id="CHEBI:15378"/>
        <dbReference type="ChEBI" id="CHEBI:30616"/>
        <dbReference type="ChEBI" id="CHEBI:43474"/>
        <dbReference type="ChEBI" id="CHEBI:137981"/>
        <dbReference type="ChEBI" id="CHEBI:147287"/>
        <dbReference type="ChEBI" id="CHEBI:456216"/>
        <dbReference type="EC" id="6.3.3.1"/>
    </reaction>
</comment>
<dbReference type="GO" id="GO:0005829">
    <property type="term" value="C:cytosol"/>
    <property type="evidence" value="ECO:0007669"/>
    <property type="project" value="TreeGrafter"/>
</dbReference>
<keyword evidence="8 15" id="KW-0547">Nucleotide-binding</keyword>
<dbReference type="InterPro" id="IPR004733">
    <property type="entry name" value="PurM_cligase"/>
</dbReference>
<evidence type="ECO:0000259" key="18">
    <source>
        <dbReference type="Pfam" id="PF02769"/>
    </source>
</evidence>
<dbReference type="UniPathway" id="UPA00074">
    <property type="reaction ID" value="UER00129"/>
</dbReference>
<evidence type="ECO:0000256" key="6">
    <source>
        <dbReference type="ARBA" id="ARBA00022490"/>
    </source>
</evidence>
<dbReference type="GO" id="GO:0006189">
    <property type="term" value="P:'de novo' IMP biosynthetic process"/>
    <property type="evidence" value="ECO:0007669"/>
    <property type="project" value="UniProtKB-UniRule"/>
</dbReference>
<reference evidence="19" key="1">
    <citation type="submission" date="2019-09" db="EMBL/GenBank/DDBJ databases">
        <title>Characterisation of the sponge microbiome using genome-centric metagenomics.</title>
        <authorList>
            <person name="Engelberts J.P."/>
            <person name="Robbins S.J."/>
            <person name="De Goeij J.M."/>
            <person name="Aranda M."/>
            <person name="Bell S.C."/>
            <person name="Webster N.S."/>
        </authorList>
    </citation>
    <scope>NUCLEOTIDE SEQUENCE</scope>
    <source>
        <strain evidence="19">SB0664_bin_27</strain>
    </source>
</reference>
<comment type="subcellular location">
    <subcellularLocation>
        <location evidence="1 15">Cytoplasm</location>
    </subcellularLocation>
</comment>
<dbReference type="SUPFAM" id="SSF55326">
    <property type="entry name" value="PurM N-terminal domain-like"/>
    <property type="match status" value="1"/>
</dbReference>
<keyword evidence="7 15" id="KW-0436">Ligase</keyword>
<proteinExistence type="inferred from homology"/>
<evidence type="ECO:0000256" key="15">
    <source>
        <dbReference type="HAMAP-Rule" id="MF_00741"/>
    </source>
</evidence>
<name>A0A6B0YLG8_9CHLR</name>
<dbReference type="Pfam" id="PF00586">
    <property type="entry name" value="AIRS"/>
    <property type="match status" value="1"/>
</dbReference>
<evidence type="ECO:0000256" key="5">
    <source>
        <dbReference type="ARBA" id="ARBA00020367"/>
    </source>
</evidence>
<evidence type="ECO:0000256" key="9">
    <source>
        <dbReference type="ARBA" id="ARBA00022755"/>
    </source>
</evidence>
<evidence type="ECO:0000256" key="1">
    <source>
        <dbReference type="ARBA" id="ARBA00004496"/>
    </source>
</evidence>
<dbReference type="GO" id="GO:0005524">
    <property type="term" value="F:ATP binding"/>
    <property type="evidence" value="ECO:0007669"/>
    <property type="project" value="UniProtKB-KW"/>
</dbReference>
<evidence type="ECO:0000256" key="12">
    <source>
        <dbReference type="ARBA" id="ARBA00032931"/>
    </source>
</evidence>
<dbReference type="NCBIfam" id="TIGR00878">
    <property type="entry name" value="purM"/>
    <property type="match status" value="1"/>
</dbReference>
<feature type="domain" description="PurM-like N-terminal" evidence="17">
    <location>
        <begin position="69"/>
        <end position="180"/>
    </location>
</feature>
<dbReference type="InterPro" id="IPR016188">
    <property type="entry name" value="PurM-like_N"/>
</dbReference>
<evidence type="ECO:0000256" key="16">
    <source>
        <dbReference type="SAM" id="MobiDB-lite"/>
    </source>
</evidence>
<evidence type="ECO:0000256" key="4">
    <source>
        <dbReference type="ARBA" id="ARBA00013047"/>
    </source>
</evidence>
<dbReference type="InterPro" id="IPR010918">
    <property type="entry name" value="PurM-like_C_dom"/>
</dbReference>
<evidence type="ECO:0000256" key="11">
    <source>
        <dbReference type="ARBA" id="ARBA00031908"/>
    </source>
</evidence>
<accession>A0A6B0YLG8</accession>
<evidence type="ECO:0000256" key="8">
    <source>
        <dbReference type="ARBA" id="ARBA00022741"/>
    </source>
</evidence>
<gene>
    <name evidence="15" type="primary">purM</name>
    <name evidence="19" type="ORF">F4Y42_00410</name>
</gene>
<keyword evidence="6 15" id="KW-0963">Cytoplasm</keyword>
<dbReference type="PANTHER" id="PTHR10520:SF12">
    <property type="entry name" value="TRIFUNCTIONAL PURINE BIOSYNTHETIC PROTEIN ADENOSINE-3"/>
    <property type="match status" value="1"/>
</dbReference>
<dbReference type="GO" id="GO:0046084">
    <property type="term" value="P:adenine biosynthetic process"/>
    <property type="evidence" value="ECO:0007669"/>
    <property type="project" value="TreeGrafter"/>
</dbReference>
<comment type="pathway">
    <text evidence="2 15">Purine metabolism; IMP biosynthesis via de novo pathway; 5-amino-1-(5-phospho-D-ribosyl)imidazole from N(2)-formyl-N(1)-(5-phospho-D-ribosyl)glycinamide: step 2/2.</text>
</comment>
<dbReference type="GO" id="GO:0004637">
    <property type="term" value="F:phosphoribosylamine-glycine ligase activity"/>
    <property type="evidence" value="ECO:0007669"/>
    <property type="project" value="TreeGrafter"/>
</dbReference>
<dbReference type="InterPro" id="IPR036676">
    <property type="entry name" value="PurM-like_C_sf"/>
</dbReference>
<dbReference type="CDD" id="cd02196">
    <property type="entry name" value="PurM"/>
    <property type="match status" value="1"/>
</dbReference>
<sequence>MPHPRRIADRSQDKLDPTGQQSSRYAEAGVDIEAGNRAVDLMKSAVRSTFTPAVRADIGSFGGLFALTKLPARPLLVASTDGVGTKVKLAGQHSRWQGIGQDIVNHCLNDILVQGARPLFFLDYIAADKLVPENVAAVVLGMAEACRAAGCALLGGETAEMPGVYTSGSCDVAGTVVGLVDQEALLPRPHDMQPGDLLFGLPSSGPHTNGYSLIRHVLAGRDLQQPLEDGIPLIDAVLAPHRSYLPHLLKLEEAGISIKGLAHITGGGLEDNLPRILPPGLLARINRGSWEVHQIFHRLLDWSGMETEEAYRVFNMGIGMVAVIAEDQAVPVKSALPDAIPIGTLTASSQSEPEVVFED</sequence>
<dbReference type="AlphaFoldDB" id="A0A6B0YLG8"/>
<keyword evidence="9 15" id="KW-0658">Purine biosynthesis</keyword>
<evidence type="ECO:0000256" key="14">
    <source>
        <dbReference type="ARBA" id="ARBA00049057"/>
    </source>
</evidence>
<evidence type="ECO:0000259" key="17">
    <source>
        <dbReference type="Pfam" id="PF00586"/>
    </source>
</evidence>
<dbReference type="InterPro" id="IPR036921">
    <property type="entry name" value="PurM-like_N_sf"/>
</dbReference>
<feature type="compositionally biased region" description="Basic and acidic residues" evidence="16">
    <location>
        <begin position="1"/>
        <end position="16"/>
    </location>
</feature>
<dbReference type="Pfam" id="PF02769">
    <property type="entry name" value="AIRS_C"/>
    <property type="match status" value="1"/>
</dbReference>
<feature type="domain" description="PurM-like C-terminal" evidence="18">
    <location>
        <begin position="193"/>
        <end position="352"/>
    </location>
</feature>
<evidence type="ECO:0000256" key="7">
    <source>
        <dbReference type="ARBA" id="ARBA00022598"/>
    </source>
</evidence>
<protein>
    <recommendedName>
        <fullName evidence="5 15">Phosphoribosylformylglycinamidine cyclo-ligase</fullName>
        <ecNumber evidence="4 15">6.3.3.1</ecNumber>
    </recommendedName>
    <alternativeName>
        <fullName evidence="12 15">AIR synthase</fullName>
    </alternativeName>
    <alternativeName>
        <fullName evidence="13 15">AIRS</fullName>
    </alternativeName>
    <alternativeName>
        <fullName evidence="11 15">Phosphoribosyl-aminoimidazole synthetase</fullName>
    </alternativeName>
</protein>
<keyword evidence="10 15" id="KW-0067">ATP-binding</keyword>
<dbReference type="EC" id="6.3.3.1" evidence="4 15"/>
<evidence type="ECO:0000256" key="13">
    <source>
        <dbReference type="ARBA" id="ARBA00033093"/>
    </source>
</evidence>
<evidence type="ECO:0000256" key="10">
    <source>
        <dbReference type="ARBA" id="ARBA00022840"/>
    </source>
</evidence>
<evidence type="ECO:0000256" key="3">
    <source>
        <dbReference type="ARBA" id="ARBA00010280"/>
    </source>
</evidence>